<gene>
    <name evidence="7" type="ORF">cand_036730</name>
</gene>
<keyword evidence="4" id="KW-0508">mRNA splicing</keyword>
<dbReference type="PANTHER" id="PTHR11246:SF1">
    <property type="entry name" value="PRE-MRNA-PROCESSING FACTOR 6"/>
    <property type="match status" value="1"/>
</dbReference>
<name>A0A1J4MUU3_9CRYT</name>
<evidence type="ECO:0000256" key="2">
    <source>
        <dbReference type="ARBA" id="ARBA00022664"/>
    </source>
</evidence>
<dbReference type="SMART" id="SM00386">
    <property type="entry name" value="HAT"/>
    <property type="match status" value="11"/>
</dbReference>
<dbReference type="GO" id="GO:0046540">
    <property type="term" value="C:U4/U6 x U5 tri-snRNP complex"/>
    <property type="evidence" value="ECO:0007669"/>
    <property type="project" value="TreeGrafter"/>
</dbReference>
<dbReference type="SUPFAM" id="SSF81901">
    <property type="entry name" value="HCP-like"/>
    <property type="match status" value="1"/>
</dbReference>
<dbReference type="Pfam" id="PF23241">
    <property type="entry name" value="HAT_PRP39_C"/>
    <property type="match status" value="1"/>
</dbReference>
<dbReference type="AlphaFoldDB" id="A0A1J4MUU3"/>
<dbReference type="Pfam" id="PF06424">
    <property type="entry name" value="PRP1_N"/>
    <property type="match status" value="1"/>
</dbReference>
<evidence type="ECO:0000256" key="1">
    <source>
        <dbReference type="ARBA" id="ARBA00004123"/>
    </source>
</evidence>
<comment type="subcellular location">
    <subcellularLocation>
        <location evidence="1">Nucleus</location>
    </subcellularLocation>
</comment>
<proteinExistence type="predicted"/>
<dbReference type="Pfam" id="PF14559">
    <property type="entry name" value="TPR_19"/>
    <property type="match status" value="1"/>
</dbReference>
<dbReference type="InterPro" id="IPR059164">
    <property type="entry name" value="HAT_PRP39_C"/>
</dbReference>
<evidence type="ECO:0000259" key="6">
    <source>
        <dbReference type="Pfam" id="PF06424"/>
    </source>
</evidence>
<dbReference type="VEuPathDB" id="CryptoDB:cand_036730"/>
<dbReference type="PANTHER" id="PTHR11246">
    <property type="entry name" value="PRE-MRNA SPLICING FACTOR"/>
    <property type="match status" value="1"/>
</dbReference>
<comment type="caution">
    <text evidence="7">The sequence shown here is derived from an EMBL/GenBank/DDBJ whole genome shotgun (WGS) entry which is preliminary data.</text>
</comment>
<protein>
    <submittedName>
        <fullName evidence="7">Pre-mRNA-plicing factor 6</fullName>
    </submittedName>
</protein>
<reference evidence="7 8" key="1">
    <citation type="submission" date="2016-10" db="EMBL/GenBank/DDBJ databases">
        <title>Reductive evolution of mitochondrial metabolism and differential evolution of invasion-related proteins in Cryptosporidium.</title>
        <authorList>
            <person name="Liu S."/>
            <person name="Roellig D.M."/>
            <person name="Guo Y."/>
            <person name="Li N."/>
            <person name="Frace M.A."/>
            <person name="Tang K."/>
            <person name="Zhang L."/>
            <person name="Feng Y."/>
            <person name="Xiao L."/>
        </authorList>
    </citation>
    <scope>NUCLEOTIDE SEQUENCE [LARGE SCALE GENOMIC DNA]</scope>
    <source>
        <strain evidence="7">30847</strain>
    </source>
</reference>
<keyword evidence="3" id="KW-0677">Repeat</keyword>
<dbReference type="InterPro" id="IPR011990">
    <property type="entry name" value="TPR-like_helical_dom_sf"/>
</dbReference>
<keyword evidence="8" id="KW-1185">Reference proteome</keyword>
<dbReference type="Proteomes" id="UP000186804">
    <property type="component" value="Unassembled WGS sequence"/>
</dbReference>
<dbReference type="RefSeq" id="XP_067069871.1">
    <property type="nucleotide sequence ID" value="XM_067213898.1"/>
</dbReference>
<keyword evidence="2" id="KW-0507">mRNA processing</keyword>
<organism evidence="7 8">
    <name type="scientific">Cryptosporidium andersoni</name>
    <dbReference type="NCBI Taxonomy" id="117008"/>
    <lineage>
        <taxon>Eukaryota</taxon>
        <taxon>Sar</taxon>
        <taxon>Alveolata</taxon>
        <taxon>Apicomplexa</taxon>
        <taxon>Conoidasida</taxon>
        <taxon>Coccidia</taxon>
        <taxon>Eucoccidiorida</taxon>
        <taxon>Eimeriorina</taxon>
        <taxon>Cryptosporidiidae</taxon>
        <taxon>Cryptosporidium</taxon>
    </lineage>
</organism>
<feature type="domain" description="PRP1 splicing factor N-terminal" evidence="6">
    <location>
        <begin position="46"/>
        <end position="175"/>
    </location>
</feature>
<evidence type="ECO:0000313" key="8">
    <source>
        <dbReference type="Proteomes" id="UP000186804"/>
    </source>
</evidence>
<evidence type="ECO:0000256" key="3">
    <source>
        <dbReference type="ARBA" id="ARBA00022737"/>
    </source>
</evidence>
<dbReference type="FunFam" id="1.25.40.10:FF:000256">
    <property type="entry name" value="Probable pre-mRNA splicing factor prp1"/>
    <property type="match status" value="1"/>
</dbReference>
<keyword evidence="5" id="KW-0539">Nucleus</keyword>
<dbReference type="GO" id="GO:0000244">
    <property type="term" value="P:spliceosomal tri-snRNP complex assembly"/>
    <property type="evidence" value="ECO:0007669"/>
    <property type="project" value="TreeGrafter"/>
</dbReference>
<dbReference type="SUPFAM" id="SSF48452">
    <property type="entry name" value="TPR-like"/>
    <property type="match status" value="2"/>
</dbReference>
<sequence length="964" mass="109880">MPNRVQLDEPSISVHKLLIRHAVDVNIAQVGSSSLRNANLDMFGQPPPDYIPGKGRGAIGFASGVSRDDSTINADFDKGDYSDAKFDKFTGFSEALFKDSTYEEDDRIADFIYSQVDRKLKSRSKKNEELKLIDKPTKDRSNLIQRQFLELKSSLNKVKLEEWDSIPDIGDYSLRLKQQKKQKLEVPLPEHVMHSTILNNSDHLLNIQTFDQTVTSSMLNSCPSSNILTNSNINDLKISQNINELGKAKGNILSLKLDRAMDNVSGQSVVDPNGYLTSLNSINIRSDSDISDIKKARLLLRSVITTNPYHAPGWIAAARLEELIGKLSVAREILLKGCQTCPRSEDIWLERIRLEKEELVDNVIAQAVKSSPSSIRLWLKASERETNPHRRLAVIRKALEFIPNSIKLWREAIELADSKVEKTLLVRAVECVPQSEEMWLRLASISKYKDAQRILNDARKKLPTNPMIWIAAAKLEESNGSTAMVDIIIKRGIDSLSSKGFIHSRQEWLDLAQLSEKDDHPITCLAIIKNTITMGLEEKSIKSTILEDARKFTEKLYIICARSTYKTASDLFKLKKSVWLAWIDFEEKHGSPSDFQDVIQKSLFHCSNKEILWLRATRYQRDHGDIEAARCTLSKAFTADIKDKEAIILAAAELERDVGEFHRARVLLEKARSHSSTVNIWTHSIQLERQLREHDKAISICIEAIKFHSYIPDLWMIYGQIYCDKGTDFLDQALDIFEKGLLLCPNSVDLWLAAIDILIGKKDWKKARTMLDRARLKNPKTPELWLATIRLEKSTGNSSITQQIMSKALRECPSSGILYAEAIFLESNIRRRSISLLALERCENDPYVISAIARLFWNDKDIPKARKWFNSALKIDDKIGDTWIYYIAFEISLGDEDSQISALQSCINSNPYKGIMWNKVVKRVENWNLKCADKLRTCLLEYYPEYKESLNICDKTKSLLNIVN</sequence>
<dbReference type="Gene3D" id="1.25.40.10">
    <property type="entry name" value="Tetratricopeptide repeat domain"/>
    <property type="match status" value="4"/>
</dbReference>
<dbReference type="InterPro" id="IPR003107">
    <property type="entry name" value="HAT"/>
</dbReference>
<dbReference type="GeneID" id="92367857"/>
<dbReference type="EMBL" id="LRBS01000010">
    <property type="protein sequence ID" value="OII78025.1"/>
    <property type="molecule type" value="Genomic_DNA"/>
</dbReference>
<dbReference type="InterPro" id="IPR045075">
    <property type="entry name" value="Syf1-like"/>
</dbReference>
<dbReference type="GO" id="GO:0071013">
    <property type="term" value="C:catalytic step 2 spliceosome"/>
    <property type="evidence" value="ECO:0007669"/>
    <property type="project" value="TreeGrafter"/>
</dbReference>
<accession>A0A1J4MUU3</accession>
<evidence type="ECO:0000256" key="5">
    <source>
        <dbReference type="ARBA" id="ARBA00023242"/>
    </source>
</evidence>
<dbReference type="InterPro" id="IPR010491">
    <property type="entry name" value="PRP1_N"/>
</dbReference>
<evidence type="ECO:0000256" key="4">
    <source>
        <dbReference type="ARBA" id="ARBA00023187"/>
    </source>
</evidence>
<dbReference type="OrthoDB" id="440128at2759"/>
<evidence type="ECO:0000313" key="7">
    <source>
        <dbReference type="EMBL" id="OII78025.1"/>
    </source>
</evidence>